<organism evidence="1">
    <name type="scientific">marine sediment metagenome</name>
    <dbReference type="NCBI Taxonomy" id="412755"/>
    <lineage>
        <taxon>unclassified sequences</taxon>
        <taxon>metagenomes</taxon>
        <taxon>ecological metagenomes</taxon>
    </lineage>
</organism>
<protein>
    <submittedName>
        <fullName evidence="1">Uncharacterized protein</fullName>
    </submittedName>
</protein>
<reference evidence="1" key="1">
    <citation type="journal article" date="2015" name="Nature">
        <title>Complex archaea that bridge the gap between prokaryotes and eukaryotes.</title>
        <authorList>
            <person name="Spang A."/>
            <person name="Saw J.H."/>
            <person name="Jorgensen S.L."/>
            <person name="Zaremba-Niedzwiedzka K."/>
            <person name="Martijn J."/>
            <person name="Lind A.E."/>
            <person name="van Eijk R."/>
            <person name="Schleper C."/>
            <person name="Guy L."/>
            <person name="Ettema T.J."/>
        </authorList>
    </citation>
    <scope>NUCLEOTIDE SEQUENCE</scope>
</reference>
<name>A0A0F9P2R2_9ZZZZ</name>
<proteinExistence type="predicted"/>
<gene>
    <name evidence="1" type="ORF">LCGC14_0895980</name>
</gene>
<sequence>MEDSLIFRVIRIAAALLILAACGTTPEAELRYSAAGGTFINLETAYILADGTLVPFKIDWNTGSAKDMVKITLWHPKTGNKLFQYEARQVTQPEEVMALLAEVKGEIAAAQLGLGAEALDVLSQGIVGRITGGLIP</sequence>
<comment type="caution">
    <text evidence="1">The sequence shown here is derived from an EMBL/GenBank/DDBJ whole genome shotgun (WGS) entry which is preliminary data.</text>
</comment>
<dbReference type="AlphaFoldDB" id="A0A0F9P2R2"/>
<evidence type="ECO:0000313" key="1">
    <source>
        <dbReference type="EMBL" id="KKN24334.1"/>
    </source>
</evidence>
<dbReference type="EMBL" id="LAZR01002890">
    <property type="protein sequence ID" value="KKN24334.1"/>
    <property type="molecule type" value="Genomic_DNA"/>
</dbReference>
<accession>A0A0F9P2R2</accession>